<dbReference type="InterPro" id="IPR050493">
    <property type="entry name" value="FAD-dep_Monooxygenase_BioMet"/>
</dbReference>
<evidence type="ECO:0000256" key="2">
    <source>
        <dbReference type="ARBA" id="ARBA00023002"/>
    </source>
</evidence>
<dbReference type="EMBL" id="JAKNSF020000024">
    <property type="protein sequence ID" value="KAK7730896.1"/>
    <property type="molecule type" value="Genomic_DNA"/>
</dbReference>
<comment type="similarity">
    <text evidence="1">Belongs to the paxM FAD-dependent monooxygenase family.</text>
</comment>
<dbReference type="Proteomes" id="UP001430848">
    <property type="component" value="Unassembled WGS sequence"/>
</dbReference>
<evidence type="ECO:0008006" key="6">
    <source>
        <dbReference type="Google" id="ProtNLM"/>
    </source>
</evidence>
<reference evidence="4 5" key="1">
    <citation type="submission" date="2024-02" db="EMBL/GenBank/DDBJ databases">
        <title>De novo assembly and annotation of 12 fungi associated with fruit tree decline syndrome in Ontario, Canada.</title>
        <authorList>
            <person name="Sulman M."/>
            <person name="Ellouze W."/>
            <person name="Ilyukhin E."/>
        </authorList>
    </citation>
    <scope>NUCLEOTIDE SEQUENCE [LARGE SCALE GENOMIC DNA]</scope>
    <source>
        <strain evidence="4 5">M169</strain>
    </source>
</reference>
<keyword evidence="5" id="KW-1185">Reference proteome</keyword>
<evidence type="ECO:0000313" key="4">
    <source>
        <dbReference type="EMBL" id="KAK7730896.1"/>
    </source>
</evidence>
<keyword evidence="3" id="KW-0503">Monooxygenase</keyword>
<sequence>MRVLGEGLGMSRAVFHHYLHQYALHLGIPIRHAAKAVDYFETDTEGGAVLENGERLSADVVVAADGIGSRSWRLISGTKEEPISSSFAMDALPFVEGWAPWIHELIKVTPSDGVVDFKLMWRNPRESWVSPKARVVQIGDSAHTFLPTSASGATMALEDAFSLAALLQISGKDKASLALRVQNKLRFERVTCAQKMGFRNRENFHNTDWDAAAKNPDSILKQVDKWVSQHDAEKYAYDKYEKCADHIINRAPFQNTNTPPGHTFKLWTVRELLELGERGEKIIDDGDWS</sequence>
<accession>A0ABR1PAN5</accession>
<name>A0ABR1PAN5_DIAER</name>
<dbReference type="SUPFAM" id="SSF51905">
    <property type="entry name" value="FAD/NAD(P)-binding domain"/>
    <property type="match status" value="1"/>
</dbReference>
<evidence type="ECO:0000256" key="1">
    <source>
        <dbReference type="ARBA" id="ARBA00007992"/>
    </source>
</evidence>
<protein>
    <recommendedName>
        <fullName evidence="6">FAD-binding domain-containing protein</fullName>
    </recommendedName>
</protein>
<proteinExistence type="inferred from homology"/>
<dbReference type="InterPro" id="IPR036188">
    <property type="entry name" value="FAD/NAD-bd_sf"/>
</dbReference>
<gene>
    <name evidence="4" type="ORF">SLS63_005566</name>
</gene>
<dbReference type="PANTHER" id="PTHR13789:SF236">
    <property type="entry name" value="MONOOXYGENASE, PUTATIVE (AFU_ORTHOLOGUE AFUA_6G12060)-RELATED"/>
    <property type="match status" value="1"/>
</dbReference>
<dbReference type="Gene3D" id="3.50.50.60">
    <property type="entry name" value="FAD/NAD(P)-binding domain"/>
    <property type="match status" value="2"/>
</dbReference>
<dbReference type="PANTHER" id="PTHR13789">
    <property type="entry name" value="MONOOXYGENASE"/>
    <property type="match status" value="1"/>
</dbReference>
<evidence type="ECO:0000313" key="5">
    <source>
        <dbReference type="Proteomes" id="UP001430848"/>
    </source>
</evidence>
<organism evidence="4 5">
    <name type="scientific">Diaporthe eres</name>
    <name type="common">Phomopsis oblonga</name>
    <dbReference type="NCBI Taxonomy" id="83184"/>
    <lineage>
        <taxon>Eukaryota</taxon>
        <taxon>Fungi</taxon>
        <taxon>Dikarya</taxon>
        <taxon>Ascomycota</taxon>
        <taxon>Pezizomycotina</taxon>
        <taxon>Sordariomycetes</taxon>
        <taxon>Sordariomycetidae</taxon>
        <taxon>Diaporthales</taxon>
        <taxon>Diaporthaceae</taxon>
        <taxon>Diaporthe</taxon>
        <taxon>Diaporthe eres species complex</taxon>
    </lineage>
</organism>
<comment type="caution">
    <text evidence="4">The sequence shown here is derived from an EMBL/GenBank/DDBJ whole genome shotgun (WGS) entry which is preliminary data.</text>
</comment>
<keyword evidence="2" id="KW-0560">Oxidoreductase</keyword>
<evidence type="ECO:0000256" key="3">
    <source>
        <dbReference type="ARBA" id="ARBA00023033"/>
    </source>
</evidence>